<evidence type="ECO:0000256" key="2">
    <source>
        <dbReference type="ARBA" id="ARBA00009446"/>
    </source>
</evidence>
<evidence type="ECO:0000256" key="13">
    <source>
        <dbReference type="SAM" id="MobiDB-lite"/>
    </source>
</evidence>
<dbReference type="Gene3D" id="2.70.20.10">
    <property type="entry name" value="Topoisomerase I, domain 3"/>
    <property type="match status" value="1"/>
</dbReference>
<dbReference type="InterPro" id="IPR023405">
    <property type="entry name" value="Topo_IA_core_domain"/>
</dbReference>
<dbReference type="GO" id="GO:0043597">
    <property type="term" value="C:cytoplasmic replication fork"/>
    <property type="evidence" value="ECO:0007669"/>
    <property type="project" value="TreeGrafter"/>
</dbReference>
<keyword evidence="7" id="KW-0238">DNA-binding</keyword>
<keyword evidence="4" id="KW-0479">Metal-binding</keyword>
<evidence type="ECO:0000256" key="10">
    <source>
        <dbReference type="ARBA" id="ARBA00031985"/>
    </source>
</evidence>
<feature type="region of interest" description="Disordered" evidence="13">
    <location>
        <begin position="435"/>
        <end position="478"/>
    </location>
</feature>
<evidence type="ECO:0000256" key="7">
    <source>
        <dbReference type="ARBA" id="ARBA00023125"/>
    </source>
</evidence>
<feature type="compositionally biased region" description="Basic and acidic residues" evidence="13">
    <location>
        <begin position="455"/>
        <end position="473"/>
    </location>
</feature>
<comment type="catalytic activity">
    <reaction evidence="1">
        <text>ATP-independent breakage of single-stranded DNA, followed by passage and rejoining.</text>
        <dbReference type="EC" id="5.6.2.1"/>
    </reaction>
</comment>
<keyword evidence="8 16" id="KW-0413">Isomerase</keyword>
<feature type="domain" description="Topo IA-type catalytic" evidence="15">
    <location>
        <begin position="152"/>
        <end position="591"/>
    </location>
</feature>
<dbReference type="GO" id="GO:0006310">
    <property type="term" value="P:DNA recombination"/>
    <property type="evidence" value="ECO:0007669"/>
    <property type="project" value="TreeGrafter"/>
</dbReference>
<dbReference type="SMART" id="SM00493">
    <property type="entry name" value="TOPRIM"/>
    <property type="match status" value="1"/>
</dbReference>
<dbReference type="SUPFAM" id="SSF56712">
    <property type="entry name" value="Prokaryotic type I DNA topoisomerase"/>
    <property type="match status" value="1"/>
</dbReference>
<dbReference type="GO" id="GO:0046872">
    <property type="term" value="F:metal ion binding"/>
    <property type="evidence" value="ECO:0007669"/>
    <property type="project" value="UniProtKB-KW"/>
</dbReference>
<name>A0A6C2U8I2_PONDE</name>
<keyword evidence="17" id="KW-1185">Reference proteome</keyword>
<accession>A0A6C2U8I2</accession>
<dbReference type="SMART" id="SM00437">
    <property type="entry name" value="TOP1Ac"/>
    <property type="match status" value="1"/>
</dbReference>
<evidence type="ECO:0000256" key="12">
    <source>
        <dbReference type="ARBA" id="ARBA00032877"/>
    </source>
</evidence>
<dbReference type="InterPro" id="IPR003601">
    <property type="entry name" value="Topo_IA_2"/>
</dbReference>
<evidence type="ECO:0000259" key="14">
    <source>
        <dbReference type="PROSITE" id="PS50880"/>
    </source>
</evidence>
<organism evidence="16 17">
    <name type="scientific">Pontiella desulfatans</name>
    <dbReference type="NCBI Taxonomy" id="2750659"/>
    <lineage>
        <taxon>Bacteria</taxon>
        <taxon>Pseudomonadati</taxon>
        <taxon>Kiritimatiellota</taxon>
        <taxon>Kiritimatiellia</taxon>
        <taxon>Kiritimatiellales</taxon>
        <taxon>Pontiellaceae</taxon>
        <taxon>Pontiella</taxon>
    </lineage>
</organism>
<dbReference type="SMART" id="SM00436">
    <property type="entry name" value="TOP1Bc"/>
    <property type="match status" value="1"/>
</dbReference>
<dbReference type="GO" id="GO:0006265">
    <property type="term" value="P:DNA topological change"/>
    <property type="evidence" value="ECO:0007669"/>
    <property type="project" value="InterPro"/>
</dbReference>
<feature type="region of interest" description="Disordered" evidence="13">
    <location>
        <begin position="683"/>
        <end position="702"/>
    </location>
</feature>
<dbReference type="PANTHER" id="PTHR11390:SF21">
    <property type="entry name" value="DNA TOPOISOMERASE 3-ALPHA"/>
    <property type="match status" value="1"/>
</dbReference>
<dbReference type="Gene3D" id="1.10.290.10">
    <property type="entry name" value="Topoisomerase I, domain 4"/>
    <property type="match status" value="1"/>
</dbReference>
<feature type="domain" description="Toprim" evidence="14">
    <location>
        <begin position="1"/>
        <end position="136"/>
    </location>
</feature>
<dbReference type="GO" id="GO:0003917">
    <property type="term" value="F:DNA topoisomerase type I (single strand cut, ATP-independent) activity"/>
    <property type="evidence" value="ECO:0007669"/>
    <property type="project" value="UniProtKB-EC"/>
</dbReference>
<dbReference type="CDD" id="cd00186">
    <property type="entry name" value="TOP1Ac"/>
    <property type="match status" value="1"/>
</dbReference>
<dbReference type="PROSITE" id="PS50880">
    <property type="entry name" value="TOPRIM"/>
    <property type="match status" value="1"/>
</dbReference>
<protein>
    <recommendedName>
        <fullName evidence="3">DNA topoisomerase</fullName>
        <ecNumber evidence="3">5.6.2.1</ecNumber>
    </recommendedName>
    <alternativeName>
        <fullName evidence="12">Omega-protein</fullName>
    </alternativeName>
    <alternativeName>
        <fullName evidence="11">Relaxing enzyme</fullName>
    </alternativeName>
    <alternativeName>
        <fullName evidence="9">Swivelase</fullName>
    </alternativeName>
    <alternativeName>
        <fullName evidence="10">Untwisting enzyme</fullName>
    </alternativeName>
</protein>
<evidence type="ECO:0000256" key="6">
    <source>
        <dbReference type="ARBA" id="ARBA00023029"/>
    </source>
</evidence>
<keyword evidence="5" id="KW-0460">Magnesium</keyword>
<comment type="similarity">
    <text evidence="2">Belongs to the type IA topoisomerase family.</text>
</comment>
<evidence type="ECO:0000256" key="11">
    <source>
        <dbReference type="ARBA" id="ARBA00032235"/>
    </source>
</evidence>
<dbReference type="PROSITE" id="PS00396">
    <property type="entry name" value="TOPO_IA_1"/>
    <property type="match status" value="1"/>
</dbReference>
<evidence type="ECO:0000256" key="3">
    <source>
        <dbReference type="ARBA" id="ARBA00012891"/>
    </source>
</evidence>
<dbReference type="CDD" id="cd03362">
    <property type="entry name" value="TOPRIM_TopoIA_TopoIII"/>
    <property type="match status" value="1"/>
</dbReference>
<dbReference type="Gene3D" id="3.40.50.140">
    <property type="match status" value="1"/>
</dbReference>
<evidence type="ECO:0000256" key="8">
    <source>
        <dbReference type="ARBA" id="ARBA00023235"/>
    </source>
</evidence>
<dbReference type="AlphaFoldDB" id="A0A6C2U8I2"/>
<dbReference type="InterPro" id="IPR005738">
    <property type="entry name" value="TopoIII"/>
</dbReference>
<dbReference type="RefSeq" id="WP_136081735.1">
    <property type="nucleotide sequence ID" value="NZ_CAAHFG010000003.1"/>
</dbReference>
<dbReference type="NCBIfam" id="TIGR01056">
    <property type="entry name" value="topB"/>
    <property type="match status" value="1"/>
</dbReference>
<gene>
    <name evidence="16" type="primary">topB</name>
    <name evidence="16" type="ORF">PDESU_04779</name>
</gene>
<dbReference type="InterPro" id="IPR034144">
    <property type="entry name" value="TOPRIM_TopoIII"/>
</dbReference>
<evidence type="ECO:0000313" key="16">
    <source>
        <dbReference type="EMBL" id="VGO16189.1"/>
    </source>
</evidence>
<evidence type="ECO:0000259" key="15">
    <source>
        <dbReference type="PROSITE" id="PS52039"/>
    </source>
</evidence>
<dbReference type="InterPro" id="IPR000380">
    <property type="entry name" value="Topo_IA"/>
</dbReference>
<dbReference type="NCBIfam" id="NF005829">
    <property type="entry name" value="PRK07726.1"/>
    <property type="match status" value="1"/>
</dbReference>
<dbReference type="InterPro" id="IPR013497">
    <property type="entry name" value="Topo_IA_cen"/>
</dbReference>
<dbReference type="PRINTS" id="PR00417">
    <property type="entry name" value="PRTPISMRASEI"/>
</dbReference>
<dbReference type="InterPro" id="IPR013826">
    <property type="entry name" value="Topo_IA_cen_sub3"/>
</dbReference>
<dbReference type="InterPro" id="IPR006171">
    <property type="entry name" value="TOPRIM_dom"/>
</dbReference>
<evidence type="ECO:0000256" key="1">
    <source>
        <dbReference type="ARBA" id="ARBA00000213"/>
    </source>
</evidence>
<dbReference type="InterPro" id="IPR003602">
    <property type="entry name" value="Topo_IA_DNA-bd_dom"/>
</dbReference>
<reference evidence="16 17" key="1">
    <citation type="submission" date="2019-04" db="EMBL/GenBank/DDBJ databases">
        <authorList>
            <person name="Van Vliet M D."/>
        </authorList>
    </citation>
    <scope>NUCLEOTIDE SEQUENCE [LARGE SCALE GENOMIC DNA]</scope>
    <source>
        <strain evidence="16 17">F1</strain>
    </source>
</reference>
<dbReference type="Proteomes" id="UP000366872">
    <property type="component" value="Unassembled WGS sequence"/>
</dbReference>
<sequence length="702" mass="78803">MKVVITEKPSVARDIAGVLKITEKKNGYIEGRGCAITWAFGHLVTLLDPGEYDPELRKWRLDSLPFIPDAFQLKLIENPGVAEQFATIKKLCQEAEEIVCATDAGREGELIFRYILALSACEDKPIKRLWLSSLTPDAIQEAFKDLKDGHDYDPLYAAAKCRSESDWIVGLNATRFFTVRHGRLASGDDRVLWSIGRVQTPVLAMIVQRDDEIMKFRPKPFWELTTRYRETVFKYTGDRFEKPEKAQELLDKITGQPFGITGVSGKQKKEQPPQLFDLTTLQREINKSHGLSAADTLAATQNLYESKLVTYPRTDSRYLSADMKPRIPGILEKLKSMRAEQIAPLNLAKLPFTKRIVDDKKVTDHHAIIPTGIIPGSIGPNEQMVYNAITTQFIAAFYPICLKKITTVGGESAEVKFQAKGTVVVEPGWTVLFPKKKKKKKPDDEGEDDDQTLPEFKKGESGNHEPSTREGKTKPPQAFTENSLLGAMEAAGKWVEDDSLREALKERGIGTPATRAAIIETLLRRNYIRREKKQIRATDMGRCLIALIQDPLLKSPEMTGEWEEQLKKIERGEGEASDFMDGIVGYTRGLIENGTSTKLDMDQLGSCPLCGKKVIRGKTAYGCSGWKEGCSFVLPMEYKGINLTRNQVQVLLQMRVLPYAIHIEDQLRLLLLSTQGDLMDIDLPSADRQKSAKDEGRPAKKR</sequence>
<dbReference type="GO" id="GO:0003677">
    <property type="term" value="F:DNA binding"/>
    <property type="evidence" value="ECO:0007669"/>
    <property type="project" value="UniProtKB-KW"/>
</dbReference>
<dbReference type="InterPro" id="IPR013824">
    <property type="entry name" value="Topo_IA_cen_sub1"/>
</dbReference>
<feature type="compositionally biased region" description="Basic and acidic residues" evidence="13">
    <location>
        <begin position="685"/>
        <end position="702"/>
    </location>
</feature>
<proteinExistence type="inferred from homology"/>
<dbReference type="EC" id="5.6.2.1" evidence="3"/>
<keyword evidence="6" id="KW-0799">Topoisomerase</keyword>
<dbReference type="InterPro" id="IPR023406">
    <property type="entry name" value="Topo_IA_AS"/>
</dbReference>
<dbReference type="Pfam" id="PF01131">
    <property type="entry name" value="Topoisom_bac"/>
    <property type="match status" value="1"/>
</dbReference>
<evidence type="ECO:0000256" key="9">
    <source>
        <dbReference type="ARBA" id="ARBA00030003"/>
    </source>
</evidence>
<dbReference type="Pfam" id="PF01751">
    <property type="entry name" value="Toprim"/>
    <property type="match status" value="1"/>
</dbReference>
<dbReference type="InterPro" id="IPR013825">
    <property type="entry name" value="Topo_IA_cen_sub2"/>
</dbReference>
<dbReference type="EMBL" id="CAAHFG010000003">
    <property type="protein sequence ID" value="VGO16189.1"/>
    <property type="molecule type" value="Genomic_DNA"/>
</dbReference>
<evidence type="ECO:0000313" key="17">
    <source>
        <dbReference type="Proteomes" id="UP000366872"/>
    </source>
</evidence>
<dbReference type="PROSITE" id="PS52039">
    <property type="entry name" value="TOPO_IA_2"/>
    <property type="match status" value="1"/>
</dbReference>
<evidence type="ECO:0000256" key="4">
    <source>
        <dbReference type="ARBA" id="ARBA00022723"/>
    </source>
</evidence>
<dbReference type="GO" id="GO:0006281">
    <property type="term" value="P:DNA repair"/>
    <property type="evidence" value="ECO:0007669"/>
    <property type="project" value="TreeGrafter"/>
</dbReference>
<evidence type="ECO:0000256" key="5">
    <source>
        <dbReference type="ARBA" id="ARBA00022842"/>
    </source>
</evidence>
<dbReference type="Gene3D" id="1.10.460.10">
    <property type="entry name" value="Topoisomerase I, domain 2"/>
    <property type="match status" value="1"/>
</dbReference>
<dbReference type="PANTHER" id="PTHR11390">
    <property type="entry name" value="PROKARYOTIC DNA TOPOISOMERASE"/>
    <property type="match status" value="1"/>
</dbReference>